<evidence type="ECO:0000313" key="6">
    <source>
        <dbReference type="EMBL" id="TJY44163.1"/>
    </source>
</evidence>
<dbReference type="PANTHER" id="PTHR30290">
    <property type="entry name" value="PERIPLASMIC BINDING COMPONENT OF ABC TRANSPORTER"/>
    <property type="match status" value="1"/>
</dbReference>
<comment type="caution">
    <text evidence="6">The sequence shown here is derived from an EMBL/GenBank/DDBJ whole genome shotgun (WGS) entry which is preliminary data.</text>
</comment>
<comment type="similarity">
    <text evidence="1">Belongs to the bacterial solute-binding protein 5 family.</text>
</comment>
<dbReference type="Gene3D" id="3.10.105.10">
    <property type="entry name" value="Dipeptide-binding Protein, Domain 3"/>
    <property type="match status" value="1"/>
</dbReference>
<reference evidence="6 7" key="1">
    <citation type="submission" date="2019-04" db="EMBL/GenBank/DDBJ databases">
        <title>Cohnella sp. nov., isolated from soil.</title>
        <authorList>
            <person name="Kim W."/>
        </authorList>
    </citation>
    <scope>NUCLEOTIDE SEQUENCE [LARGE SCALE GENOMIC DNA]</scope>
    <source>
        <strain evidence="6 7">CAU 1483</strain>
    </source>
</reference>
<name>A0A4U0FGN3_9BACL</name>
<dbReference type="OrthoDB" id="9796817at2"/>
<evidence type="ECO:0000256" key="3">
    <source>
        <dbReference type="ARBA" id="ARBA00022729"/>
    </source>
</evidence>
<dbReference type="EMBL" id="SUPK01000001">
    <property type="protein sequence ID" value="TJY44163.1"/>
    <property type="molecule type" value="Genomic_DNA"/>
</dbReference>
<feature type="domain" description="Solute-binding protein family 5" evidence="5">
    <location>
        <begin position="80"/>
        <end position="436"/>
    </location>
</feature>
<dbReference type="PIRSF" id="PIRSF002741">
    <property type="entry name" value="MppA"/>
    <property type="match status" value="1"/>
</dbReference>
<evidence type="ECO:0000256" key="2">
    <source>
        <dbReference type="ARBA" id="ARBA00022448"/>
    </source>
</evidence>
<evidence type="ECO:0000259" key="5">
    <source>
        <dbReference type="Pfam" id="PF00496"/>
    </source>
</evidence>
<dbReference type="SUPFAM" id="SSF53850">
    <property type="entry name" value="Periplasmic binding protein-like II"/>
    <property type="match status" value="1"/>
</dbReference>
<evidence type="ECO:0000256" key="4">
    <source>
        <dbReference type="SAM" id="SignalP"/>
    </source>
</evidence>
<dbReference type="GO" id="GO:0043190">
    <property type="term" value="C:ATP-binding cassette (ABC) transporter complex"/>
    <property type="evidence" value="ECO:0007669"/>
    <property type="project" value="InterPro"/>
</dbReference>
<accession>A0A4U0FGN3</accession>
<sequence length="537" mass="60587">MIKKLTAVTIAAVLLISLLSGVSSAARSGFDPKKVGGKVVLTSFSDAVTLIPLRANDQASNDIIGMVFDSLVRKDFYGQPIPGMAERWTYDAKTLSYTFYLRKGMKFHDGKPVTANDVKFSFDMYTHPKTLNTYKADFTDIQSVTVVNDLTVKFTLKKKNVFFLTNAANSGAILPKHLFPRGIDDYNADNSYFSRHPVGTGPFKFKEWRTDERVVVSAFNDYWNGRPYLDEVITRILPDNNVESINLIKGDVDFVQVISPRTVADVEKSSNLKTVVYDRGRFDYIGWNNDNPLFQDKKVRQAMNYAMDRQAVVSKIMLGRGYLGTGPFHPKLPQENKNVKPYPLDLNKAAQLLAEAGWKKGSDGILEKDGKKFEIEIAYNNGNVTRPKVAQILAQNLKKLGIKASVRGYEWSLFLDKQQKGTLDMYVLAWGGYDGNVEHYGILHSSAIPDKNGDGGNNAWHVHYSKVDQLLEAYLQEEDSSKRNKIYQELHAFLADEAIAIFTHHPKLTAGMNKNLLGVRISLSSPYFNIEDWYWKK</sequence>
<dbReference type="Gene3D" id="3.40.190.10">
    <property type="entry name" value="Periplasmic binding protein-like II"/>
    <property type="match status" value="1"/>
</dbReference>
<dbReference type="GO" id="GO:0015833">
    <property type="term" value="P:peptide transport"/>
    <property type="evidence" value="ECO:0007669"/>
    <property type="project" value="TreeGrafter"/>
</dbReference>
<dbReference type="PANTHER" id="PTHR30290:SF9">
    <property type="entry name" value="OLIGOPEPTIDE-BINDING PROTEIN APPA"/>
    <property type="match status" value="1"/>
</dbReference>
<organism evidence="6 7">
    <name type="scientific">Cohnella pontilimi</name>
    <dbReference type="NCBI Taxonomy" id="2564100"/>
    <lineage>
        <taxon>Bacteria</taxon>
        <taxon>Bacillati</taxon>
        <taxon>Bacillota</taxon>
        <taxon>Bacilli</taxon>
        <taxon>Bacillales</taxon>
        <taxon>Paenibacillaceae</taxon>
        <taxon>Cohnella</taxon>
    </lineage>
</organism>
<proteinExistence type="inferred from homology"/>
<dbReference type="InterPro" id="IPR030678">
    <property type="entry name" value="Peptide/Ni-bd"/>
</dbReference>
<dbReference type="AlphaFoldDB" id="A0A4U0FGN3"/>
<feature type="chain" id="PRO_5020247696" description="Solute-binding protein family 5 domain-containing protein" evidence="4">
    <location>
        <begin position="26"/>
        <end position="537"/>
    </location>
</feature>
<keyword evidence="7" id="KW-1185">Reference proteome</keyword>
<keyword evidence="3 4" id="KW-0732">Signal</keyword>
<dbReference type="RefSeq" id="WP_136775883.1">
    <property type="nucleotide sequence ID" value="NZ_SUPK01000001.1"/>
</dbReference>
<dbReference type="Gene3D" id="3.90.76.10">
    <property type="entry name" value="Dipeptide-binding Protein, Domain 1"/>
    <property type="match status" value="1"/>
</dbReference>
<gene>
    <name evidence="6" type="ORF">E5161_01855</name>
</gene>
<evidence type="ECO:0000313" key="7">
    <source>
        <dbReference type="Proteomes" id="UP000309673"/>
    </source>
</evidence>
<dbReference type="Proteomes" id="UP000309673">
    <property type="component" value="Unassembled WGS sequence"/>
</dbReference>
<dbReference type="InterPro" id="IPR000914">
    <property type="entry name" value="SBP_5_dom"/>
</dbReference>
<keyword evidence="2" id="KW-0813">Transport</keyword>
<dbReference type="GO" id="GO:0042597">
    <property type="term" value="C:periplasmic space"/>
    <property type="evidence" value="ECO:0007669"/>
    <property type="project" value="UniProtKB-ARBA"/>
</dbReference>
<dbReference type="InterPro" id="IPR039424">
    <property type="entry name" value="SBP_5"/>
</dbReference>
<dbReference type="Pfam" id="PF00496">
    <property type="entry name" value="SBP_bac_5"/>
    <property type="match status" value="1"/>
</dbReference>
<dbReference type="GO" id="GO:1904680">
    <property type="term" value="F:peptide transmembrane transporter activity"/>
    <property type="evidence" value="ECO:0007669"/>
    <property type="project" value="TreeGrafter"/>
</dbReference>
<evidence type="ECO:0000256" key="1">
    <source>
        <dbReference type="ARBA" id="ARBA00005695"/>
    </source>
</evidence>
<feature type="signal peptide" evidence="4">
    <location>
        <begin position="1"/>
        <end position="25"/>
    </location>
</feature>
<protein>
    <recommendedName>
        <fullName evidence="5">Solute-binding protein family 5 domain-containing protein</fullName>
    </recommendedName>
</protein>